<dbReference type="PANTHER" id="PTHR42886">
    <property type="entry name" value="RE40534P-RELATED"/>
    <property type="match status" value="1"/>
</dbReference>
<dbReference type="PANTHER" id="PTHR42886:SF87">
    <property type="entry name" value="AB HYDROLASE-1 DOMAIN-CONTAINING PROTEIN"/>
    <property type="match status" value="1"/>
</dbReference>
<proteinExistence type="predicted"/>
<feature type="signal peptide" evidence="1">
    <location>
        <begin position="1"/>
        <end position="20"/>
    </location>
</feature>
<keyword evidence="4" id="KW-1185">Reference proteome</keyword>
<organism evidence="3 4">
    <name type="scientific">Stachybotrys chartarum (strain CBS 109288 / IBT 7711)</name>
    <name type="common">Toxic black mold</name>
    <name type="synonym">Stilbospora chartarum</name>
    <dbReference type="NCBI Taxonomy" id="1280523"/>
    <lineage>
        <taxon>Eukaryota</taxon>
        <taxon>Fungi</taxon>
        <taxon>Dikarya</taxon>
        <taxon>Ascomycota</taxon>
        <taxon>Pezizomycotina</taxon>
        <taxon>Sordariomycetes</taxon>
        <taxon>Hypocreomycetidae</taxon>
        <taxon>Hypocreales</taxon>
        <taxon>Stachybotryaceae</taxon>
        <taxon>Stachybotrys</taxon>
    </lineage>
</organism>
<evidence type="ECO:0000256" key="1">
    <source>
        <dbReference type="SAM" id="SignalP"/>
    </source>
</evidence>
<dbReference type="Proteomes" id="UP000028045">
    <property type="component" value="Unassembled WGS sequence"/>
</dbReference>
<sequence length="379" mass="40442">MTLIMLRSSIILSLAAGSLARVCQNITVPVSITSRNGVFNLEAPTTQVDVTDFFLQLSFQGINYTEKLLQDYATISDTYNLAATYCQPDAGPGKTLQILTHGIGFDRSYWDLSFNNYNYSYVVDAVDHGYSTFTWDRLGVGESSHGDPVSEIQIFLEIAALAELTNKLSSGQIPGIDGAFHKIVHVGHSFGSAISYALVNMYPNISDAILLTGFSQVANFVPYFALGGNFAPVSTIPALASKYPAGYVGPQTSIAVHTNFFAPGDFDPAALELAFSTGQPTTPGEVLTLGAGATNPNHFKGPVMIITGEQDIPYCGGNCYGTAAIDNCAPNLIENSAQYFRAASVFNATIVPGAGHGLNFGYSHVTTYNAMLDFLGKNV</sequence>
<keyword evidence="1" id="KW-0732">Signal</keyword>
<evidence type="ECO:0000313" key="3">
    <source>
        <dbReference type="EMBL" id="KEY72456.1"/>
    </source>
</evidence>
<gene>
    <name evidence="3" type="ORF">S7711_05131</name>
</gene>
<dbReference type="InterPro" id="IPR000073">
    <property type="entry name" value="AB_hydrolase_1"/>
</dbReference>
<feature type="chain" id="PRO_5001771716" description="AB hydrolase-1 domain-containing protein" evidence="1">
    <location>
        <begin position="21"/>
        <end position="379"/>
    </location>
</feature>
<dbReference type="Pfam" id="PF12697">
    <property type="entry name" value="Abhydrolase_6"/>
    <property type="match status" value="1"/>
</dbReference>
<name>A0A084B4H7_STACB</name>
<dbReference type="HOGENOM" id="CLU_034763_1_0_1"/>
<feature type="domain" description="AB hydrolase-1" evidence="2">
    <location>
        <begin position="98"/>
        <end position="359"/>
    </location>
</feature>
<evidence type="ECO:0000313" key="4">
    <source>
        <dbReference type="Proteomes" id="UP000028045"/>
    </source>
</evidence>
<evidence type="ECO:0000259" key="2">
    <source>
        <dbReference type="Pfam" id="PF12697"/>
    </source>
</evidence>
<accession>A0A084B4H7</accession>
<dbReference type="EMBL" id="KL648087">
    <property type="protein sequence ID" value="KEY72456.1"/>
    <property type="molecule type" value="Genomic_DNA"/>
</dbReference>
<dbReference type="InterPro" id="IPR029058">
    <property type="entry name" value="AB_hydrolase_fold"/>
</dbReference>
<protein>
    <recommendedName>
        <fullName evidence="2">AB hydrolase-1 domain-containing protein</fullName>
    </recommendedName>
</protein>
<reference evidence="3 4" key="1">
    <citation type="journal article" date="2014" name="BMC Genomics">
        <title>Comparative genome sequencing reveals chemotype-specific gene clusters in the toxigenic black mold Stachybotrys.</title>
        <authorList>
            <person name="Semeiks J."/>
            <person name="Borek D."/>
            <person name="Otwinowski Z."/>
            <person name="Grishin N.V."/>
        </authorList>
    </citation>
    <scope>NUCLEOTIDE SEQUENCE [LARGE SCALE GENOMIC DNA]</scope>
    <source>
        <strain evidence="4">CBS 109288 / IBT 7711</strain>
    </source>
</reference>
<dbReference type="SUPFAM" id="SSF53474">
    <property type="entry name" value="alpha/beta-Hydrolases"/>
    <property type="match status" value="1"/>
</dbReference>
<dbReference type="AlphaFoldDB" id="A0A084B4H7"/>
<dbReference type="OrthoDB" id="190201at2759"/>
<dbReference type="Gene3D" id="3.40.50.1820">
    <property type="entry name" value="alpha/beta hydrolase"/>
    <property type="match status" value="1"/>
</dbReference>